<feature type="transmembrane region" description="Helical" evidence="1">
    <location>
        <begin position="464"/>
        <end position="490"/>
    </location>
</feature>
<dbReference type="SUPFAM" id="SSF48403">
    <property type="entry name" value="Ankyrin repeat"/>
    <property type="match status" value="2"/>
</dbReference>
<feature type="domain" description="PGG" evidence="2">
    <location>
        <begin position="375"/>
        <end position="489"/>
    </location>
</feature>
<keyword evidence="1" id="KW-1133">Transmembrane helix</keyword>
<name>A0A5B6ZHY9_DAVIN</name>
<evidence type="ECO:0000256" key="1">
    <source>
        <dbReference type="SAM" id="Phobius"/>
    </source>
</evidence>
<protein>
    <submittedName>
        <fullName evidence="3">Putative alpha-latrocrustotoxin-Lt1a-like isoform X1</fullName>
    </submittedName>
</protein>
<dbReference type="Pfam" id="PF13962">
    <property type="entry name" value="PGG"/>
    <property type="match status" value="1"/>
</dbReference>
<dbReference type="GO" id="GO:0016020">
    <property type="term" value="C:membrane"/>
    <property type="evidence" value="ECO:0007669"/>
    <property type="project" value="TreeGrafter"/>
</dbReference>
<evidence type="ECO:0000259" key="2">
    <source>
        <dbReference type="Pfam" id="PF13962"/>
    </source>
</evidence>
<dbReference type="Gene3D" id="1.25.40.20">
    <property type="entry name" value="Ankyrin repeat-containing domain"/>
    <property type="match status" value="1"/>
</dbReference>
<accession>A0A5B6ZHY9</accession>
<dbReference type="Pfam" id="PF12796">
    <property type="entry name" value="Ank_2"/>
    <property type="match status" value="1"/>
</dbReference>
<feature type="transmembrane region" description="Helical" evidence="1">
    <location>
        <begin position="425"/>
        <end position="452"/>
    </location>
</feature>
<dbReference type="PANTHER" id="PTHR24177">
    <property type="entry name" value="CASKIN"/>
    <property type="match status" value="1"/>
</dbReference>
<dbReference type="PANTHER" id="PTHR24177:SF435">
    <property type="entry name" value="ANKYRIN REPEAT-CONTAINING PROTEIN NPR4-LIKE"/>
    <property type="match status" value="1"/>
</dbReference>
<dbReference type="InterPro" id="IPR026961">
    <property type="entry name" value="PGG_dom"/>
</dbReference>
<dbReference type="EMBL" id="GHES01013411">
    <property type="protein sequence ID" value="MPA43970.1"/>
    <property type="molecule type" value="Transcribed_RNA"/>
</dbReference>
<feature type="transmembrane region" description="Helical" evidence="1">
    <location>
        <begin position="496"/>
        <end position="521"/>
    </location>
</feature>
<organism evidence="3">
    <name type="scientific">Davidia involucrata</name>
    <name type="common">Dove tree</name>
    <dbReference type="NCBI Taxonomy" id="16924"/>
    <lineage>
        <taxon>Eukaryota</taxon>
        <taxon>Viridiplantae</taxon>
        <taxon>Streptophyta</taxon>
        <taxon>Embryophyta</taxon>
        <taxon>Tracheophyta</taxon>
        <taxon>Spermatophyta</taxon>
        <taxon>Magnoliopsida</taxon>
        <taxon>eudicotyledons</taxon>
        <taxon>Gunneridae</taxon>
        <taxon>Pentapetalae</taxon>
        <taxon>asterids</taxon>
        <taxon>Cornales</taxon>
        <taxon>Nyssaceae</taxon>
        <taxon>Davidia</taxon>
    </lineage>
</organism>
<dbReference type="InterPro" id="IPR002110">
    <property type="entry name" value="Ankyrin_rpt"/>
</dbReference>
<keyword evidence="1" id="KW-0472">Membrane</keyword>
<gene>
    <name evidence="3" type="ORF">Din_013411</name>
</gene>
<keyword evidence="1" id="KW-0812">Transmembrane</keyword>
<proteinExistence type="predicted"/>
<reference evidence="3" key="1">
    <citation type="submission" date="2019-08" db="EMBL/GenBank/DDBJ databases">
        <title>Reference gene set and small RNA set construction with multiple tissues from Davidia involucrata Baill.</title>
        <authorList>
            <person name="Yang H."/>
            <person name="Zhou C."/>
            <person name="Li G."/>
            <person name="Wang J."/>
            <person name="Gao P."/>
            <person name="Wang M."/>
            <person name="Wang R."/>
            <person name="Zhao Y."/>
        </authorList>
    </citation>
    <scope>NUCLEOTIDE SEQUENCE</scope>
    <source>
        <tissue evidence="3">Mixed with DoveR01_LX</tissue>
    </source>
</reference>
<dbReference type="AlphaFoldDB" id="A0A5B6ZHY9"/>
<dbReference type="InterPro" id="IPR036770">
    <property type="entry name" value="Ankyrin_rpt-contain_sf"/>
</dbReference>
<evidence type="ECO:0000313" key="3">
    <source>
        <dbReference type="EMBL" id="MPA43970.1"/>
    </source>
</evidence>
<feature type="transmembrane region" description="Helical" evidence="1">
    <location>
        <begin position="385"/>
        <end position="405"/>
    </location>
</feature>
<dbReference type="SMART" id="SM00248">
    <property type="entry name" value="ANK"/>
    <property type="match status" value="2"/>
</dbReference>
<sequence>MDLGVQSFIFTDELCLKNIDGDTALMVAAMAGNTSAARILVRCNLNLPYILNNDGLLPVHKAASSGKRDTLKYLLQVTKGDVEPNPFQDQSGAQLLIDVIVSGFFDVAIDLVKQYPNLATLDNHKGDIPLKAIARKASAFPSGNRSNFLERVIYSCVPVDLDSNGGVVENQANNYEMRAKFRHLSNLTLRNLVPGLQAVQDKKLIHHQALRLVKYLCEQIKWSKDYYLESFHFGTALLLAAGLGIHEVVEEIVDTFPYSIWYHNEDKHYIFQIAVVNRCEKVFNLIYQMSEHRNYITTPTDTSGNNILHLAGRLAPLHKLNLVSGAALQMQRELQWFQEVEKFVNPAYKEMLNSTGETPAMVFTKEHRNLMIEGEKWMKDTANSCTIAAALIATVVFAAAITVPGGNNGNNGLPIFSQKKAFKTFVVSDAISLFTSITSLLMFLSILTSRYAEGDFLRVLPKRLIIGLVTLFLSITSMMVAFSATLYLVLDQERAWILIPVAVLACLPVTSFVFLQFPLLVDAISSTYGRGIFGKQSERPFY</sequence>